<dbReference type="PRINTS" id="PR00471">
    <property type="entry name" value="ACETATEKNASE"/>
</dbReference>
<reference evidence="7 8" key="1">
    <citation type="journal article" date="2014" name="PLoS ONE">
        <title>How to Kill the Honey Bee Larva: Genomic Potential and Virulence Mechanisms of Paenibacillus larvae.</title>
        <authorList>
            <person name="Djukic M."/>
            <person name="Brzuszkiewicz E."/>
            <person name="Funfhaus A."/>
            <person name="Voss J."/>
            <person name="Gollnow K."/>
            <person name="Poppinga L."/>
            <person name="Liesegang H."/>
            <person name="Garcia-Gonzalez E."/>
            <person name="Genersch E."/>
            <person name="Daniel R."/>
        </authorList>
    </citation>
    <scope>NUCLEOTIDE SEQUENCE [LARGE SCALE GENOMIC DNA]</scope>
    <source>
        <strain evidence="7 8">DSM 25430</strain>
    </source>
</reference>
<organism evidence="7 8">
    <name type="scientific">Paenibacillus larvae subsp. larvae DSM 25430</name>
    <dbReference type="NCBI Taxonomy" id="697284"/>
    <lineage>
        <taxon>Bacteria</taxon>
        <taxon>Bacillati</taxon>
        <taxon>Bacillota</taxon>
        <taxon>Bacilli</taxon>
        <taxon>Bacillales</taxon>
        <taxon>Paenibacillaceae</taxon>
        <taxon>Paenibacillus</taxon>
    </lineage>
</organism>
<dbReference type="EC" id="2.7.2.1" evidence="5"/>
<proteinExistence type="inferred from homology"/>
<comment type="caution">
    <text evidence="5">Lacks conserved residue(s) required for the propagation of feature annotation.</text>
</comment>
<feature type="binding site" evidence="5">
    <location>
        <position position="350"/>
    </location>
    <ligand>
        <name>Mg(2+)</name>
        <dbReference type="ChEBI" id="CHEBI:18420"/>
    </ligand>
</feature>
<dbReference type="InterPro" id="IPR000890">
    <property type="entry name" value="Aliphatic_acid_kin_short-chain"/>
</dbReference>
<dbReference type="eggNOG" id="COG0282">
    <property type="taxonomic scope" value="Bacteria"/>
</dbReference>
<feature type="site" description="Transition state stabilizer" evidence="5">
    <location>
        <position position="206"/>
    </location>
</feature>
<feature type="binding site" evidence="5">
    <location>
        <begin position="248"/>
        <end position="250"/>
    </location>
    <ligand>
        <name>ATP</name>
        <dbReference type="ChEBI" id="CHEBI:30616"/>
    </ligand>
</feature>
<feature type="site" description="Transition state stabilizer" evidence="5">
    <location>
        <position position="145"/>
    </location>
</feature>
<dbReference type="SUPFAM" id="SSF53067">
    <property type="entry name" value="Actin-like ATPase domain"/>
    <property type="match status" value="2"/>
</dbReference>
<dbReference type="AlphaFoldDB" id="V9W5L7"/>
<feature type="binding site" evidence="5">
    <location>
        <begin position="173"/>
        <end position="177"/>
    </location>
    <ligand>
        <name>ATP</name>
        <dbReference type="ChEBI" id="CHEBI:30616"/>
    </ligand>
</feature>
<evidence type="ECO:0000313" key="8">
    <source>
        <dbReference type="Proteomes" id="UP000029431"/>
    </source>
</evidence>
<dbReference type="KEGG" id="plv:ERIC2_c14120"/>
<keyword evidence="1 5" id="KW-0808">Transferase</keyword>
<comment type="function">
    <text evidence="5">Catalyzes the formation of acetyl phosphate from acetate and ATP. Can also catalyze the reverse reaction.</text>
</comment>
<dbReference type="GO" id="GO:0006085">
    <property type="term" value="P:acetyl-CoA biosynthetic process"/>
    <property type="evidence" value="ECO:0007669"/>
    <property type="project" value="UniProtKB-UniRule"/>
</dbReference>
<dbReference type="CDD" id="cd24010">
    <property type="entry name" value="ASKHA_NBD_AcK_PK"/>
    <property type="match status" value="1"/>
</dbReference>
<evidence type="ECO:0000256" key="3">
    <source>
        <dbReference type="ARBA" id="ARBA00022777"/>
    </source>
</evidence>
<comment type="subunit">
    <text evidence="5">Homodimer.</text>
</comment>
<dbReference type="GO" id="GO:0005524">
    <property type="term" value="F:ATP binding"/>
    <property type="evidence" value="ECO:0007669"/>
    <property type="project" value="UniProtKB-KW"/>
</dbReference>
<gene>
    <name evidence="5 7" type="primary">ackA</name>
    <name evidence="7" type="ORF">ERIC2_c14120</name>
</gene>
<keyword evidence="3 5" id="KW-0418">Kinase</keyword>
<dbReference type="HOGENOM" id="CLU_020352_0_1_9"/>
<keyword evidence="5" id="KW-0963">Cytoplasm</keyword>
<dbReference type="Gene3D" id="3.30.420.40">
    <property type="match status" value="2"/>
</dbReference>
<evidence type="ECO:0000256" key="5">
    <source>
        <dbReference type="HAMAP-Rule" id="MF_00020"/>
    </source>
</evidence>
<dbReference type="EMBL" id="CP003355">
    <property type="protein sequence ID" value="AHD05239.1"/>
    <property type="molecule type" value="Genomic_DNA"/>
</dbReference>
<feature type="active site" description="Proton donor/acceptor" evidence="5">
    <location>
        <position position="113"/>
    </location>
</feature>
<evidence type="ECO:0000313" key="7">
    <source>
        <dbReference type="EMBL" id="AHD05239.1"/>
    </source>
</evidence>
<evidence type="ECO:0000256" key="6">
    <source>
        <dbReference type="RuleBase" id="RU003835"/>
    </source>
</evidence>
<dbReference type="GO" id="GO:0005737">
    <property type="term" value="C:cytoplasm"/>
    <property type="evidence" value="ECO:0007669"/>
    <property type="project" value="UniProtKB-SubCell"/>
</dbReference>
<dbReference type="GO" id="GO:0006083">
    <property type="term" value="P:acetate metabolic process"/>
    <property type="evidence" value="ECO:0007669"/>
    <property type="project" value="TreeGrafter"/>
</dbReference>
<dbReference type="InterPro" id="IPR043129">
    <property type="entry name" value="ATPase_NBD"/>
</dbReference>
<dbReference type="InterPro" id="IPR004372">
    <property type="entry name" value="Ac/propionate_kinase"/>
</dbReference>
<dbReference type="HAMAP" id="MF_00020">
    <property type="entry name" value="Acetate_kinase"/>
    <property type="match status" value="1"/>
</dbReference>
<evidence type="ECO:0000256" key="4">
    <source>
        <dbReference type="ARBA" id="ARBA00022840"/>
    </source>
</evidence>
<keyword evidence="2 5" id="KW-0547">Nucleotide-binding</keyword>
<dbReference type="UniPathway" id="UPA00340">
    <property type="reaction ID" value="UER00458"/>
</dbReference>
<keyword evidence="8" id="KW-1185">Reference proteome</keyword>
<keyword evidence="5" id="KW-0460">Magnesium</keyword>
<comment type="catalytic activity">
    <reaction evidence="5">
        <text>acetate + ATP = acetyl phosphate + ADP</text>
        <dbReference type="Rhea" id="RHEA:11352"/>
        <dbReference type="ChEBI" id="CHEBI:22191"/>
        <dbReference type="ChEBI" id="CHEBI:30089"/>
        <dbReference type="ChEBI" id="CHEBI:30616"/>
        <dbReference type="ChEBI" id="CHEBI:456216"/>
        <dbReference type="EC" id="2.7.2.1"/>
    </reaction>
</comment>
<dbReference type="PATRIC" id="fig|697284.3.peg.1344"/>
<dbReference type="PANTHER" id="PTHR21060">
    <property type="entry name" value="ACETATE KINASE"/>
    <property type="match status" value="1"/>
</dbReference>
<evidence type="ECO:0000256" key="2">
    <source>
        <dbReference type="ARBA" id="ARBA00022741"/>
    </source>
</evidence>
<keyword evidence="5" id="KW-0479">Metal-binding</keyword>
<dbReference type="Proteomes" id="UP000029431">
    <property type="component" value="Chromosome"/>
</dbReference>
<dbReference type="Pfam" id="PF00871">
    <property type="entry name" value="Acetate_kinase"/>
    <property type="match status" value="1"/>
</dbReference>
<accession>V9W5L7</accession>
<sequence>MESAILTHEPTGKEEVREVSEILEHNTAIRKVLDKLVHKEHGVIQSTNEIDAVGHRIVHGGESFSGSVIVTEEMKMEIKRLFDLAPLHNPAGMLGIQAVEVNMPDVPQVAVFDTAFHQTMEPHAYMYAIPQVLYKKHKVRRYGFHGTSHQYVSERAAKFLNKPLEELKIVTAHIGNGASCTAIMNGKSVDTSMGMTPLEGLMMGTRSGDLDPAVVPYAMGKEDLTLNEVNSMLNKHSGLLAISGISSDLREITNAMEEGDKKAQLAFDMYTYRIRKYIGAYAAAMNGIDVLVFTAGAGENSVILREAVCENLSFLGIEFDKERNATGRGIEKSISTDESKVQVLVIPTNEEWVIASDTYRLVKNQA</sequence>
<protein>
    <recommendedName>
        <fullName evidence="5">Acetate kinase</fullName>
        <ecNumber evidence="5">2.7.2.1</ecNumber>
    </recommendedName>
    <alternativeName>
        <fullName evidence="5">Acetokinase</fullName>
    </alternativeName>
</protein>
<dbReference type="GO" id="GO:0000287">
    <property type="term" value="F:magnesium ion binding"/>
    <property type="evidence" value="ECO:0007669"/>
    <property type="project" value="UniProtKB-UniRule"/>
</dbReference>
<comment type="cofactor">
    <cofactor evidence="5">
        <name>Mg(2+)</name>
        <dbReference type="ChEBI" id="CHEBI:18420"/>
    </cofactor>
    <cofactor evidence="5">
        <name>Mn(2+)</name>
        <dbReference type="ChEBI" id="CHEBI:29035"/>
    </cofactor>
    <text evidence="5">Mg(2+). Can also accept Mn(2+).</text>
</comment>
<feature type="binding site" evidence="5">
    <location>
        <position position="56"/>
    </location>
    <ligand>
        <name>substrate</name>
    </ligand>
</feature>
<evidence type="ECO:0000256" key="1">
    <source>
        <dbReference type="ARBA" id="ARBA00022679"/>
    </source>
</evidence>
<dbReference type="GO" id="GO:0008776">
    <property type="term" value="F:acetate kinase activity"/>
    <property type="evidence" value="ECO:0007669"/>
    <property type="project" value="UniProtKB-UniRule"/>
</dbReference>
<comment type="similarity">
    <text evidence="5 6">Belongs to the acetokinase family.</text>
</comment>
<name>V9W5L7_9BACL</name>
<dbReference type="NCBIfam" id="TIGR00016">
    <property type="entry name" value="ackA"/>
    <property type="match status" value="1"/>
</dbReference>
<dbReference type="PIRSF" id="PIRSF000722">
    <property type="entry name" value="Acetate_prop_kin"/>
    <property type="match status" value="1"/>
</dbReference>
<comment type="pathway">
    <text evidence="5">Metabolic intermediate biosynthesis; acetyl-CoA biosynthesis; acetyl-CoA from acetate: step 1/2.</text>
</comment>
<keyword evidence="4 5" id="KW-0067">ATP-binding</keyword>
<dbReference type="PANTHER" id="PTHR21060:SF15">
    <property type="entry name" value="ACETATE KINASE-RELATED"/>
    <property type="match status" value="1"/>
</dbReference>
<comment type="subcellular location">
    <subcellularLocation>
        <location evidence="5">Cytoplasm</location>
    </subcellularLocation>
</comment>